<feature type="region of interest" description="Disordered" evidence="1">
    <location>
        <begin position="152"/>
        <end position="174"/>
    </location>
</feature>
<name>A0A9W6SP08_9ACTN</name>
<evidence type="ECO:0000313" key="4">
    <source>
        <dbReference type="Proteomes" id="UP001165079"/>
    </source>
</evidence>
<organism evidence="3 4">
    <name type="scientific">Actinorhabdospora filicis</name>
    <dbReference type="NCBI Taxonomy" id="1785913"/>
    <lineage>
        <taxon>Bacteria</taxon>
        <taxon>Bacillati</taxon>
        <taxon>Actinomycetota</taxon>
        <taxon>Actinomycetes</taxon>
        <taxon>Micromonosporales</taxon>
        <taxon>Micromonosporaceae</taxon>
        <taxon>Actinorhabdospora</taxon>
    </lineage>
</organism>
<protein>
    <recommendedName>
        <fullName evidence="5">Lipoprotein</fullName>
    </recommendedName>
</protein>
<evidence type="ECO:0000256" key="2">
    <source>
        <dbReference type="SAM" id="SignalP"/>
    </source>
</evidence>
<feature type="chain" id="PRO_5040966538" description="Lipoprotein" evidence="2">
    <location>
        <begin position="17"/>
        <end position="174"/>
    </location>
</feature>
<feature type="signal peptide" evidence="2">
    <location>
        <begin position="1"/>
        <end position="16"/>
    </location>
</feature>
<sequence>MKRLVLMLALALTACAGNEQVDIPIVAYADAVRMAQAQGLELAARADAPLVWADGEPYVGKCTGQDGERPDSIYSYASAFELYPADAVQYIVDLHDAWVAASWPITDFKKTREGREAQVIGTNPANQIVVRADAFETGRILLSISTPCFEEPSGTAPFGPRYGPSKGALVPSPS</sequence>
<gene>
    <name evidence="3" type="ORF">Afil01_42440</name>
</gene>
<reference evidence="3" key="1">
    <citation type="submission" date="2023-03" db="EMBL/GenBank/DDBJ databases">
        <title>Actinorhabdospora filicis NBRC 111898.</title>
        <authorList>
            <person name="Ichikawa N."/>
            <person name="Sato H."/>
            <person name="Tonouchi N."/>
        </authorList>
    </citation>
    <scope>NUCLEOTIDE SEQUENCE</scope>
    <source>
        <strain evidence="3">NBRC 111898</strain>
    </source>
</reference>
<evidence type="ECO:0000256" key="1">
    <source>
        <dbReference type="SAM" id="MobiDB-lite"/>
    </source>
</evidence>
<evidence type="ECO:0008006" key="5">
    <source>
        <dbReference type="Google" id="ProtNLM"/>
    </source>
</evidence>
<accession>A0A9W6SP08</accession>
<keyword evidence="4" id="KW-1185">Reference proteome</keyword>
<dbReference type="Proteomes" id="UP001165079">
    <property type="component" value="Unassembled WGS sequence"/>
</dbReference>
<dbReference type="RefSeq" id="WP_285664590.1">
    <property type="nucleotide sequence ID" value="NZ_BSTX01000003.1"/>
</dbReference>
<proteinExistence type="predicted"/>
<dbReference type="EMBL" id="BSTX01000003">
    <property type="protein sequence ID" value="GLZ79437.1"/>
    <property type="molecule type" value="Genomic_DNA"/>
</dbReference>
<dbReference type="PROSITE" id="PS51257">
    <property type="entry name" value="PROKAR_LIPOPROTEIN"/>
    <property type="match status" value="1"/>
</dbReference>
<comment type="caution">
    <text evidence="3">The sequence shown here is derived from an EMBL/GenBank/DDBJ whole genome shotgun (WGS) entry which is preliminary data.</text>
</comment>
<dbReference type="AlphaFoldDB" id="A0A9W6SP08"/>
<evidence type="ECO:0000313" key="3">
    <source>
        <dbReference type="EMBL" id="GLZ79437.1"/>
    </source>
</evidence>
<keyword evidence="2" id="KW-0732">Signal</keyword>